<dbReference type="PATRIC" id="fig|1132509.6.peg.3059"/>
<dbReference type="Gene3D" id="3.40.720.10">
    <property type="entry name" value="Alkaline Phosphatase, subunit A"/>
    <property type="match status" value="1"/>
</dbReference>
<feature type="region of interest" description="Disordered" evidence="3">
    <location>
        <begin position="378"/>
        <end position="408"/>
    </location>
</feature>
<evidence type="ECO:0000256" key="1">
    <source>
        <dbReference type="ARBA" id="ARBA00008779"/>
    </source>
</evidence>
<dbReference type="SUPFAM" id="SSF53649">
    <property type="entry name" value="Alkaline phosphatase-like"/>
    <property type="match status" value="1"/>
</dbReference>
<dbReference type="InterPro" id="IPR017850">
    <property type="entry name" value="Alkaline_phosphatase_core_sf"/>
</dbReference>
<reference evidence="6 7" key="1">
    <citation type="journal article" date="2014" name="PLoS Genet.">
        <title>Phylogenetically driven sequencing of extremely halophilic archaea reveals strategies for static and dynamic osmo-response.</title>
        <authorList>
            <person name="Becker E.A."/>
            <person name="Seitzer P.M."/>
            <person name="Tritt A."/>
            <person name="Larsen D."/>
            <person name="Krusor M."/>
            <person name="Yao A.I."/>
            <person name="Wu D."/>
            <person name="Madern D."/>
            <person name="Eisen J.A."/>
            <person name="Darling A.E."/>
            <person name="Facciotti M.T."/>
        </authorList>
    </citation>
    <scope>NUCLEOTIDE SEQUENCE [LARGE SCALE GENOMIC DNA]</scope>
    <source>
        <strain evidence="6 7">100A6</strain>
    </source>
</reference>
<dbReference type="PANTHER" id="PTHR42693:SF53">
    <property type="entry name" value="ENDO-4-O-SULFATASE"/>
    <property type="match status" value="1"/>
</dbReference>
<name>M0LUD3_9EURY</name>
<dbReference type="eggNOG" id="arCOG02785">
    <property type="taxonomic scope" value="Archaea"/>
</dbReference>
<feature type="domain" description="Sulfatase N-terminal" evidence="4">
    <location>
        <begin position="19"/>
        <end position="225"/>
    </location>
</feature>
<dbReference type="EMBL" id="AOMB01000036">
    <property type="protein sequence ID" value="EMA37177.1"/>
    <property type="molecule type" value="Genomic_DNA"/>
</dbReference>
<evidence type="ECO:0000256" key="2">
    <source>
        <dbReference type="ARBA" id="ARBA00022801"/>
    </source>
</evidence>
<accession>M0LUD3</accession>
<evidence type="ECO:0000313" key="6">
    <source>
        <dbReference type="EMBL" id="EMA37177.1"/>
    </source>
</evidence>
<dbReference type="Pfam" id="PF13290">
    <property type="entry name" value="CHB_HEX_C_1"/>
    <property type="match status" value="1"/>
</dbReference>
<comment type="caution">
    <text evidence="6">The sequence shown here is derived from an EMBL/GenBank/DDBJ whole genome shotgun (WGS) entry which is preliminary data.</text>
</comment>
<sequence length="477" mass="53896">MRTKHTNEDTPRIPTPYSAVPPHFVTAFPEYLRAAGYYCTNNEKTDYQFDNQGDDPHDFQPPASIWDECNEDAHWRNRPDDDQPFFAVFNPTRTHESGMWEDALLSVGGEPETDPDRVTVPPYLPDSDGVRESIARQYDNITRSDEEIGCLLSQLEEDGLAENTAVFVWSDHGEGLPRAKRSLYESGVNVPLIVRWPGEVEGGEQSDRLVSLVDLGPTVLSIAGIDIPQWMHGRPFLGQAERESRNYVMAARDRIDESYDMVRSIRNHRYKYIRNYDQSNPPLVWVPFRARGDAMRDLLRLHAEGKLPERQARLLSGGRPGEELYDLHNDPHEIENLADDTDHLDVLAGLRTAMDEWRKRCGDEGMVDESRMVERMWPDGEQPTTATPTFVPNAPENPMTEATPDGDTFTAPATLTLHCDTQGASIVHTTDGGSESRWKLYNDVISLPTGETTVQAKAIRYGYRESSVRSATFTVTD</sequence>
<evidence type="ECO:0000256" key="3">
    <source>
        <dbReference type="SAM" id="MobiDB-lite"/>
    </source>
</evidence>
<evidence type="ECO:0000259" key="4">
    <source>
        <dbReference type="Pfam" id="PF00884"/>
    </source>
</evidence>
<keyword evidence="7" id="KW-1185">Reference proteome</keyword>
<dbReference type="PANTHER" id="PTHR42693">
    <property type="entry name" value="ARYLSULFATASE FAMILY MEMBER"/>
    <property type="match status" value="1"/>
</dbReference>
<dbReference type="InterPro" id="IPR000917">
    <property type="entry name" value="Sulfatase_N"/>
</dbReference>
<evidence type="ECO:0000313" key="7">
    <source>
        <dbReference type="Proteomes" id="UP000011566"/>
    </source>
</evidence>
<comment type="similarity">
    <text evidence="1">Belongs to the sulfatase family.</text>
</comment>
<feature type="domain" description="GH29D-like beta-sandwich" evidence="5">
    <location>
        <begin position="404"/>
        <end position="468"/>
    </location>
</feature>
<dbReference type="CDD" id="cd16027">
    <property type="entry name" value="SGSH"/>
    <property type="match status" value="1"/>
</dbReference>
<dbReference type="InterPro" id="IPR059177">
    <property type="entry name" value="GH29D-like_dom"/>
</dbReference>
<dbReference type="Proteomes" id="UP000011566">
    <property type="component" value="Unassembled WGS sequence"/>
</dbReference>
<dbReference type="AlphaFoldDB" id="M0LUD3"/>
<keyword evidence="2" id="KW-0378">Hydrolase</keyword>
<protein>
    <submittedName>
        <fullName evidence="6">Sulfatase</fullName>
    </submittedName>
</protein>
<evidence type="ECO:0000259" key="5">
    <source>
        <dbReference type="Pfam" id="PF13290"/>
    </source>
</evidence>
<gene>
    <name evidence="6" type="ORF">C447_13197</name>
</gene>
<dbReference type="Pfam" id="PF00884">
    <property type="entry name" value="Sulfatase"/>
    <property type="match status" value="1"/>
</dbReference>
<dbReference type="InterPro" id="IPR050738">
    <property type="entry name" value="Sulfatase"/>
</dbReference>
<dbReference type="GO" id="GO:0004065">
    <property type="term" value="F:arylsulfatase activity"/>
    <property type="evidence" value="ECO:0007669"/>
    <property type="project" value="TreeGrafter"/>
</dbReference>
<organism evidence="6 7">
    <name type="scientific">Halococcus hamelinensis 100A6</name>
    <dbReference type="NCBI Taxonomy" id="1132509"/>
    <lineage>
        <taxon>Archaea</taxon>
        <taxon>Methanobacteriati</taxon>
        <taxon>Methanobacteriota</taxon>
        <taxon>Stenosarchaea group</taxon>
        <taxon>Halobacteria</taxon>
        <taxon>Halobacteriales</taxon>
        <taxon>Halococcaceae</taxon>
        <taxon>Halococcus</taxon>
    </lineage>
</organism>
<proteinExistence type="inferred from homology"/>